<evidence type="ECO:0000313" key="7">
    <source>
        <dbReference type="Proteomes" id="UP000033750"/>
    </source>
</evidence>
<comment type="similarity">
    <text evidence="4">Belongs to the class I-like SAM-binding methyltransferase superfamily. RNA M5U methyltransferase family.</text>
</comment>
<dbReference type="GO" id="GO:0070041">
    <property type="term" value="F:rRNA (uridine-C5-)-methyltransferase activity"/>
    <property type="evidence" value="ECO:0007669"/>
    <property type="project" value="TreeGrafter"/>
</dbReference>
<dbReference type="PROSITE" id="PS51687">
    <property type="entry name" value="SAM_MT_RNA_M5U"/>
    <property type="match status" value="1"/>
</dbReference>
<dbReference type="NCBIfam" id="TIGR00479">
    <property type="entry name" value="rumA"/>
    <property type="match status" value="1"/>
</dbReference>
<dbReference type="GO" id="GO:0070475">
    <property type="term" value="P:rRNA base methylation"/>
    <property type="evidence" value="ECO:0007669"/>
    <property type="project" value="TreeGrafter"/>
</dbReference>
<evidence type="ECO:0000256" key="3">
    <source>
        <dbReference type="ARBA" id="ARBA00022691"/>
    </source>
</evidence>
<dbReference type="Gene3D" id="2.40.50.1070">
    <property type="match status" value="1"/>
</dbReference>
<dbReference type="PROSITE" id="PS50926">
    <property type="entry name" value="TRAM"/>
    <property type="match status" value="1"/>
</dbReference>
<dbReference type="PANTHER" id="PTHR11061">
    <property type="entry name" value="RNA M5U METHYLTRANSFERASE"/>
    <property type="match status" value="1"/>
</dbReference>
<keyword evidence="2 4" id="KW-0808">Transferase</keyword>
<dbReference type="SUPFAM" id="SSF53335">
    <property type="entry name" value="S-adenosyl-L-methionine-dependent methyltransferases"/>
    <property type="match status" value="1"/>
</dbReference>
<dbReference type="InterPro" id="IPR030391">
    <property type="entry name" value="MeTrfase_TrmA_CS"/>
</dbReference>
<dbReference type="PATRIC" id="fig|1264554.4.peg.120"/>
<dbReference type="RefSeq" id="WP_046097046.1">
    <property type="nucleotide sequence ID" value="NZ_JZXN01000017.1"/>
</dbReference>
<evidence type="ECO:0000259" key="5">
    <source>
        <dbReference type="PROSITE" id="PS50926"/>
    </source>
</evidence>
<feature type="binding site" evidence="4">
    <location>
        <position position="357"/>
    </location>
    <ligand>
        <name>S-adenosyl-L-methionine</name>
        <dbReference type="ChEBI" id="CHEBI:59789"/>
    </ligand>
</feature>
<feature type="binding site" evidence="4">
    <location>
        <position position="312"/>
    </location>
    <ligand>
        <name>S-adenosyl-L-methionine</name>
        <dbReference type="ChEBI" id="CHEBI:59789"/>
    </ligand>
</feature>
<dbReference type="PANTHER" id="PTHR11061:SF30">
    <property type="entry name" value="TRNA (URACIL(54)-C(5))-METHYLTRANSFERASE"/>
    <property type="match status" value="1"/>
</dbReference>
<feature type="binding site" evidence="4">
    <location>
        <position position="262"/>
    </location>
    <ligand>
        <name>S-adenosyl-L-methionine</name>
        <dbReference type="ChEBI" id="CHEBI:59789"/>
    </ligand>
</feature>
<dbReference type="SUPFAM" id="SSF50249">
    <property type="entry name" value="Nucleic acid-binding proteins"/>
    <property type="match status" value="1"/>
</dbReference>
<dbReference type="EMBL" id="JZXN01000017">
    <property type="protein sequence ID" value="KKB26707.1"/>
    <property type="molecule type" value="Genomic_DNA"/>
</dbReference>
<feature type="binding site" evidence="4">
    <location>
        <position position="291"/>
    </location>
    <ligand>
        <name>S-adenosyl-L-methionine</name>
        <dbReference type="ChEBI" id="CHEBI:59789"/>
    </ligand>
</feature>
<dbReference type="InterPro" id="IPR002792">
    <property type="entry name" value="TRAM_dom"/>
</dbReference>
<feature type="active site" description="Nucleophile" evidence="4">
    <location>
        <position position="384"/>
    </location>
</feature>
<feature type="domain" description="TRAM" evidence="5">
    <location>
        <begin position="2"/>
        <end position="61"/>
    </location>
</feature>
<reference evidence="6 7" key="1">
    <citation type="submission" date="2015-03" db="EMBL/GenBank/DDBJ databases">
        <title>Genome sequence of Mycoplasma meleagridis strain ATCC 25294.</title>
        <authorList>
            <person name="Yacoub E."/>
            <person name="Blanchard A."/>
            <person name="Sirand-Pugnet P."/>
            <person name="Mardassi B.B.A."/>
        </authorList>
    </citation>
    <scope>NUCLEOTIDE SEQUENCE [LARGE SCALE GENOMIC DNA]</scope>
    <source>
        <strain evidence="6 7">ATCC 25294</strain>
    </source>
</reference>
<protein>
    <submittedName>
        <fullName evidence="6">RNA methyltransferase, TrmA family</fullName>
    </submittedName>
</protein>
<comment type="caution">
    <text evidence="6">The sequence shown here is derived from an EMBL/GenBank/DDBJ whole genome shotgun (WGS) entry which is preliminary data.</text>
</comment>
<accession>A0A0F5H1G6</accession>
<dbReference type="InterPro" id="IPR012340">
    <property type="entry name" value="NA-bd_OB-fold"/>
</dbReference>
<evidence type="ECO:0000256" key="2">
    <source>
        <dbReference type="ARBA" id="ARBA00022679"/>
    </source>
</evidence>
<name>A0A0F5H1G6_9BACT</name>
<dbReference type="PROSITE" id="PS01231">
    <property type="entry name" value="TRMA_2"/>
    <property type="match status" value="1"/>
</dbReference>
<dbReference type="Proteomes" id="UP000033750">
    <property type="component" value="Unassembled WGS sequence"/>
</dbReference>
<keyword evidence="3 4" id="KW-0949">S-adenosyl-L-methionine</keyword>
<evidence type="ECO:0000313" key="6">
    <source>
        <dbReference type="EMBL" id="KKB26707.1"/>
    </source>
</evidence>
<organism evidence="6 7">
    <name type="scientific">Mycoplasmopsis meleagridis ATCC 25294</name>
    <dbReference type="NCBI Taxonomy" id="1264554"/>
    <lineage>
        <taxon>Bacteria</taxon>
        <taxon>Bacillati</taxon>
        <taxon>Mycoplasmatota</taxon>
        <taxon>Mycoplasmoidales</taxon>
        <taxon>Metamycoplasmataceae</taxon>
        <taxon>Mycoplasmopsis</taxon>
    </lineage>
</organism>
<evidence type="ECO:0000256" key="4">
    <source>
        <dbReference type="PROSITE-ProRule" id="PRU01024"/>
    </source>
</evidence>
<dbReference type="Gene3D" id="3.40.50.150">
    <property type="entry name" value="Vaccinia Virus protein VP39"/>
    <property type="match status" value="1"/>
</dbReference>
<keyword evidence="7" id="KW-1185">Reference proteome</keyword>
<dbReference type="OrthoDB" id="9804590at2"/>
<dbReference type="InterPro" id="IPR029063">
    <property type="entry name" value="SAM-dependent_MTases_sf"/>
</dbReference>
<keyword evidence="1 4" id="KW-0489">Methyltransferase</keyword>
<dbReference type="InterPro" id="IPR010280">
    <property type="entry name" value="U5_MeTrfase_fam"/>
</dbReference>
<dbReference type="AlphaFoldDB" id="A0A0F5H1G6"/>
<dbReference type="Gene3D" id="2.40.50.140">
    <property type="entry name" value="Nucleic acid-binding proteins"/>
    <property type="match status" value="1"/>
</dbReference>
<sequence>MQYFLNQIIKNIEIEELTYEGFGSFRKDNKLFLIDNALPKEIIDIQIKKITTKIIYAKTIEIHKKSHKRIKEIDIEYGIAPLSIIDYSSQLEFKENIVKSLLKRNLNFELKSNILPSPKIWNYRNKIKVFLKLKDNDYKIGFYEKNTNHFVSLNNISLAEEEINHFAFAFIDYMNQNNYKIGTEASLIIRKSNFNNNLQVLLITSNKTNLNINFNNKIFENVTTFILRYNNKNVVIYQKKNTKFLNKLNSFFFLISPDSFFQINSSQIQNLYNLLIDNMDFNNQDIVLDAYCGVGTIGLLIANKINKLIGIELIKDAINNAKINAIINKIDNSYFYAENLNKNTNLSILKINKIIVNPPREGLSKEIIKQIIEIKPIKIGYISCNIHTMIRDLKNFLNAGYKIKFFSPVDMFPQTFHIENVCILEKIEK</sequence>
<dbReference type="Pfam" id="PF05958">
    <property type="entry name" value="tRNA_U5-meth_tr"/>
    <property type="match status" value="1"/>
</dbReference>
<proteinExistence type="inferred from homology"/>
<gene>
    <name evidence="6" type="ORF">MMELEA_00890</name>
</gene>
<dbReference type="CDD" id="cd02440">
    <property type="entry name" value="AdoMet_MTases"/>
    <property type="match status" value="1"/>
</dbReference>
<evidence type="ECO:0000256" key="1">
    <source>
        <dbReference type="ARBA" id="ARBA00022603"/>
    </source>
</evidence>